<feature type="transmembrane region" description="Helical" evidence="1">
    <location>
        <begin position="111"/>
        <end position="128"/>
    </location>
</feature>
<dbReference type="EMBL" id="ML122275">
    <property type="protein sequence ID" value="RPD58384.1"/>
    <property type="molecule type" value="Genomic_DNA"/>
</dbReference>
<keyword evidence="4" id="KW-1185">Reference proteome</keyword>
<evidence type="ECO:0000256" key="1">
    <source>
        <dbReference type="SAM" id="Phobius"/>
    </source>
</evidence>
<dbReference type="STRING" id="1328759.A0A5C2S5T6"/>
<dbReference type="Proteomes" id="UP000313359">
    <property type="component" value="Unassembled WGS sequence"/>
</dbReference>
<dbReference type="AlphaFoldDB" id="A0A5C2S5T6"/>
<feature type="domain" description="DUF7702" evidence="2">
    <location>
        <begin position="3"/>
        <end position="205"/>
    </location>
</feature>
<evidence type="ECO:0000313" key="4">
    <source>
        <dbReference type="Proteomes" id="UP000313359"/>
    </source>
</evidence>
<evidence type="ECO:0000259" key="2">
    <source>
        <dbReference type="Pfam" id="PF24800"/>
    </source>
</evidence>
<evidence type="ECO:0000313" key="3">
    <source>
        <dbReference type="EMBL" id="RPD58384.1"/>
    </source>
</evidence>
<feature type="transmembrane region" description="Helical" evidence="1">
    <location>
        <begin position="235"/>
        <end position="256"/>
    </location>
</feature>
<dbReference type="InterPro" id="IPR056119">
    <property type="entry name" value="DUF7702"/>
</dbReference>
<feature type="transmembrane region" description="Helical" evidence="1">
    <location>
        <begin position="148"/>
        <end position="168"/>
    </location>
</feature>
<name>A0A5C2S5T6_9APHY</name>
<dbReference type="PANTHER" id="PTHR42109:SF2">
    <property type="entry name" value="INTEGRAL MEMBRANE PROTEIN"/>
    <property type="match status" value="1"/>
</dbReference>
<sequence>MYIDARGIIAAVEIAIYVPVLLIGGLLSFRHGFGRQAGWIFLVILSIVRIIGGITHILSENDPTNKTERTIYGIMESAGLSPLMTATLGFLHTVTQYSLEDNALITRGLRIVGLVGTVGLALAISGGVSTGNATTQSTLHNATTQRHVGVILFVVMFVGVVGLTLLCWQSRYLILRHRRQLLNGITATLPFLAVRVLYSVLSAFAPPLVIVNGLQVLSAPGDEGLGKFSSVSSEWAIYLVMSVLMEYIAVVIYVVVGIVTPLGRDAPDYGKAEGSSEPYMMSGYR</sequence>
<keyword evidence="1" id="KW-0812">Transmembrane</keyword>
<feature type="transmembrane region" description="Helical" evidence="1">
    <location>
        <begin position="39"/>
        <end position="59"/>
    </location>
</feature>
<dbReference type="OrthoDB" id="2560628at2759"/>
<keyword evidence="1" id="KW-0472">Membrane</keyword>
<dbReference type="Pfam" id="PF24800">
    <property type="entry name" value="DUF7702"/>
    <property type="match status" value="1"/>
</dbReference>
<organism evidence="3 4">
    <name type="scientific">Lentinus tigrinus ALCF2SS1-6</name>
    <dbReference type="NCBI Taxonomy" id="1328759"/>
    <lineage>
        <taxon>Eukaryota</taxon>
        <taxon>Fungi</taxon>
        <taxon>Dikarya</taxon>
        <taxon>Basidiomycota</taxon>
        <taxon>Agaricomycotina</taxon>
        <taxon>Agaricomycetes</taxon>
        <taxon>Polyporales</taxon>
        <taxon>Polyporaceae</taxon>
        <taxon>Lentinus</taxon>
    </lineage>
</organism>
<keyword evidence="1" id="KW-1133">Transmembrane helix</keyword>
<protein>
    <recommendedName>
        <fullName evidence="2">DUF7702 domain-containing protein</fullName>
    </recommendedName>
</protein>
<accession>A0A5C2S5T6</accession>
<gene>
    <name evidence="3" type="ORF">L227DRAFT_654772</name>
</gene>
<dbReference type="PANTHER" id="PTHR42109">
    <property type="entry name" value="UNPLACED GENOMIC SCAFFOLD UM_SCAF_CONTIG_1.265, WHOLE GENOME SHOTGUN SEQUENCE"/>
    <property type="match status" value="1"/>
</dbReference>
<proteinExistence type="predicted"/>
<feature type="transmembrane region" description="Helical" evidence="1">
    <location>
        <begin position="6"/>
        <end position="27"/>
    </location>
</feature>
<reference evidence="3" key="1">
    <citation type="journal article" date="2018" name="Genome Biol. Evol.">
        <title>Genomics and development of Lentinus tigrinus, a white-rot wood-decaying mushroom with dimorphic fruiting bodies.</title>
        <authorList>
            <person name="Wu B."/>
            <person name="Xu Z."/>
            <person name="Knudson A."/>
            <person name="Carlson A."/>
            <person name="Chen N."/>
            <person name="Kovaka S."/>
            <person name="LaButti K."/>
            <person name="Lipzen A."/>
            <person name="Pennachio C."/>
            <person name="Riley R."/>
            <person name="Schakwitz W."/>
            <person name="Umezawa K."/>
            <person name="Ohm R.A."/>
            <person name="Grigoriev I.V."/>
            <person name="Nagy L.G."/>
            <person name="Gibbons J."/>
            <person name="Hibbett D."/>
        </authorList>
    </citation>
    <scope>NUCLEOTIDE SEQUENCE [LARGE SCALE GENOMIC DNA]</scope>
    <source>
        <strain evidence="3">ALCF2SS1-6</strain>
    </source>
</reference>
<feature type="transmembrane region" description="Helical" evidence="1">
    <location>
        <begin position="189"/>
        <end position="215"/>
    </location>
</feature>